<accession>B1L4P9</accession>
<dbReference type="HOGENOM" id="CLU_1840696_0_0_2"/>
<dbReference type="InParanoid" id="B1L4P9"/>
<evidence type="ECO:0000313" key="3">
    <source>
        <dbReference type="Proteomes" id="UP000001686"/>
    </source>
</evidence>
<dbReference type="Proteomes" id="UP000001686">
    <property type="component" value="Chromosome"/>
</dbReference>
<dbReference type="SUPFAM" id="SSF88723">
    <property type="entry name" value="PIN domain-like"/>
    <property type="match status" value="1"/>
</dbReference>
<dbReference type="Gene3D" id="3.40.50.1010">
    <property type="entry name" value="5'-nuclease"/>
    <property type="match status" value="1"/>
</dbReference>
<dbReference type="Pfam" id="PF01850">
    <property type="entry name" value="PIN"/>
    <property type="match status" value="1"/>
</dbReference>
<sequence length="140" mass="15701">MLVETDVILAHVKERDWLKPYADKILRAADSGRIKLCASCEVILELYYMSIKLGIDMETLLSKVAALISINMDWIPATVEISLTAMTLMLEYNLSSIFDAYYAATALLSDPDRTVISTDSIYGRIPGIKRKDPREVAELL</sequence>
<protein>
    <submittedName>
        <fullName evidence="2">PilT protein domain protein</fullName>
    </submittedName>
</protein>
<evidence type="ECO:0000259" key="1">
    <source>
        <dbReference type="Pfam" id="PF01850"/>
    </source>
</evidence>
<evidence type="ECO:0000313" key="2">
    <source>
        <dbReference type="EMBL" id="ACB07428.1"/>
    </source>
</evidence>
<dbReference type="InterPro" id="IPR002716">
    <property type="entry name" value="PIN_dom"/>
</dbReference>
<feature type="domain" description="PIN" evidence="1">
    <location>
        <begin position="1"/>
        <end position="122"/>
    </location>
</feature>
<organism evidence="2 3">
    <name type="scientific">Korarchaeum cryptofilum (strain OPF8)</name>
    <dbReference type="NCBI Taxonomy" id="374847"/>
    <lineage>
        <taxon>Archaea</taxon>
        <taxon>Thermoproteota</taxon>
        <taxon>Candidatus Korarchaeia</taxon>
        <taxon>Candidatus Korarchaeales</taxon>
        <taxon>Candidatus Korarchaeaceae</taxon>
        <taxon>Candidatus Korarchaeum</taxon>
    </lineage>
</organism>
<keyword evidence="3" id="KW-1185">Reference proteome</keyword>
<proteinExistence type="predicted"/>
<name>B1L4P9_KORCO</name>
<dbReference type="eggNOG" id="arCOG07589">
    <property type="taxonomic scope" value="Archaea"/>
</dbReference>
<dbReference type="EMBL" id="CP000968">
    <property type="protein sequence ID" value="ACB07428.1"/>
    <property type="molecule type" value="Genomic_DNA"/>
</dbReference>
<dbReference type="InterPro" id="IPR029060">
    <property type="entry name" value="PIN-like_dom_sf"/>
</dbReference>
<dbReference type="KEGG" id="kcr:Kcr_0676"/>
<dbReference type="AlphaFoldDB" id="B1L4P9"/>
<reference evidence="2 3" key="1">
    <citation type="journal article" date="2008" name="Proc. Natl. Acad. Sci. U.S.A.">
        <title>A korarchaeal genome reveals new insights into the evolution of the Archaea.</title>
        <authorList>
            <person name="Elkins J.G."/>
            <person name="Podar M."/>
            <person name="Graham D.E."/>
            <person name="Makarova K.S."/>
            <person name="Wolf Y."/>
            <person name="Randau L."/>
            <person name="Hedlund B.P."/>
            <person name="Brochier-Armanet C."/>
            <person name="Kunin V."/>
            <person name="Anderson I."/>
            <person name="Lapidus A."/>
            <person name="Goltsman E."/>
            <person name="Barry K."/>
            <person name="Koonin E.V."/>
            <person name="Hugenholtz P."/>
            <person name="Kyrpides N."/>
            <person name="Wanner G."/>
            <person name="Richardson P."/>
            <person name="Keller M."/>
            <person name="Stetter K.O."/>
        </authorList>
    </citation>
    <scope>NUCLEOTIDE SEQUENCE [LARGE SCALE GENOMIC DNA]</scope>
    <source>
        <strain evidence="3">OPF8</strain>
    </source>
</reference>
<dbReference type="EnsemblBacteria" id="ACB07428">
    <property type="protein sequence ID" value="ACB07428"/>
    <property type="gene ID" value="Kcr_0676"/>
</dbReference>
<dbReference type="OrthoDB" id="194754at2157"/>
<gene>
    <name evidence="2" type="ordered locus">Kcr_0676</name>
</gene>